<proteinExistence type="predicted"/>
<dbReference type="AlphaFoldDB" id="A0AAD9MRL7"/>
<organism evidence="1 2">
    <name type="scientific">Paralvinella palmiformis</name>
    <dbReference type="NCBI Taxonomy" id="53620"/>
    <lineage>
        <taxon>Eukaryota</taxon>
        <taxon>Metazoa</taxon>
        <taxon>Spiralia</taxon>
        <taxon>Lophotrochozoa</taxon>
        <taxon>Annelida</taxon>
        <taxon>Polychaeta</taxon>
        <taxon>Sedentaria</taxon>
        <taxon>Canalipalpata</taxon>
        <taxon>Terebellida</taxon>
        <taxon>Terebelliformia</taxon>
        <taxon>Alvinellidae</taxon>
        <taxon>Paralvinella</taxon>
    </lineage>
</organism>
<gene>
    <name evidence="1" type="ORF">LSH36_1075g00000</name>
</gene>
<name>A0AAD9MRL7_9ANNE</name>
<dbReference type="Proteomes" id="UP001208570">
    <property type="component" value="Unassembled WGS sequence"/>
</dbReference>
<accession>A0AAD9MRL7</accession>
<evidence type="ECO:0000313" key="2">
    <source>
        <dbReference type="Proteomes" id="UP001208570"/>
    </source>
</evidence>
<reference evidence="1" key="1">
    <citation type="journal article" date="2023" name="Mol. Biol. Evol.">
        <title>Third-Generation Sequencing Reveals the Adaptive Role of the Epigenome in Three Deep-Sea Polychaetes.</title>
        <authorList>
            <person name="Perez M."/>
            <person name="Aroh O."/>
            <person name="Sun Y."/>
            <person name="Lan Y."/>
            <person name="Juniper S.K."/>
            <person name="Young C.R."/>
            <person name="Angers B."/>
            <person name="Qian P.Y."/>
        </authorList>
    </citation>
    <scope>NUCLEOTIDE SEQUENCE</scope>
    <source>
        <strain evidence="1">P08H-3</strain>
    </source>
</reference>
<keyword evidence="2" id="KW-1185">Reference proteome</keyword>
<comment type="caution">
    <text evidence="1">The sequence shown here is derived from an EMBL/GenBank/DDBJ whole genome shotgun (WGS) entry which is preliminary data.</text>
</comment>
<dbReference type="EMBL" id="JAODUP010001075">
    <property type="protein sequence ID" value="KAK2141578.1"/>
    <property type="molecule type" value="Genomic_DNA"/>
</dbReference>
<evidence type="ECO:0000313" key="1">
    <source>
        <dbReference type="EMBL" id="KAK2141578.1"/>
    </source>
</evidence>
<sequence>MPEKRLSYKAKKDNISMYLDILDERQGDIIIAKELLLCCDVMWYDNMHKHQIDVFCNDTINCCIDTGVDTIPLRKLSYYWLECYAQICSQYQATVKHLKSLLSCMQSESYIDCFEIFVYIKWLGCLNYFIIRLCPYTYLLLR</sequence>
<protein>
    <submittedName>
        <fullName evidence="1">Uncharacterized protein</fullName>
    </submittedName>
</protein>